<dbReference type="EMBL" id="APAU02000034">
    <property type="protein sequence ID" value="EUB60130.1"/>
    <property type="molecule type" value="Genomic_DNA"/>
</dbReference>
<dbReference type="PANTHER" id="PTHR46641:SF2">
    <property type="entry name" value="FMRFAMIDE RECEPTOR"/>
    <property type="match status" value="1"/>
</dbReference>
<name>W6UFD1_ECHGR</name>
<dbReference type="OrthoDB" id="10011262at2759"/>
<dbReference type="KEGG" id="egl:EGR_04983"/>
<dbReference type="Gene3D" id="1.20.1070.10">
    <property type="entry name" value="Rhodopsin 7-helix transmembrane proteins"/>
    <property type="match status" value="1"/>
</dbReference>
<sequence>MASDLGLFELLDLVNDYASLPPVSEISKKSPSFYYEKAKALKKYCTPEFLNNPEANAYAKFGDWCKYISRFRTCTIAPHPSEFFGLGTLQSLTNSTATTTTPPTSALTRAPGILMMRNASNAIGCYDDYFCEGASNGSLLFIVYGVVFSLLCSAGLLLNLACMAGFNRATNRCGATLYFSVIAVLDCLYLGIMLVLRASVHLSDVGYAGQEKAYAERAAYFVPGVMPLLTFCEVASVWLVVCLLVERYLYLQRGYFSKSVISLQRHVRIISVVTLLTFCYVIPRFFELKSQKNSNIPGGYRVIYTEFGTSKVYRSLVDYLLNVPLEMFLPYLAVGLLTSLAISKMVDLGSSKWKTVASLCSHSAYCCGDDFANCYPMVRPERKHSTNQVDVLPMDYVDGISSPPRLSAFEETCGTQVHYCGIPFEKRSDLMPFYFLVPPPRQTLKETANVVITVCLGFLLLITKIPKLILVALELERYVEMDSTSTRMASECLNIAFIVLKPPIYLLLGVHFRHTLTGLCCCACLYAPVISGGTHEEQNEEDGDNDEDCGGGGVDDPPKTSPGGQGEDLPTVAEKGGSLQWYDIFGLKQEFTSCERKYVFVVRERPNTLSVLCTALTLEDALKQLSSKGLGVLTYR</sequence>
<evidence type="ECO:0000313" key="3">
    <source>
        <dbReference type="EMBL" id="EUB60130.1"/>
    </source>
</evidence>
<organism evidence="3 4">
    <name type="scientific">Echinococcus granulosus</name>
    <name type="common">Hydatid tapeworm</name>
    <dbReference type="NCBI Taxonomy" id="6210"/>
    <lineage>
        <taxon>Eukaryota</taxon>
        <taxon>Metazoa</taxon>
        <taxon>Spiralia</taxon>
        <taxon>Lophotrochozoa</taxon>
        <taxon>Platyhelminthes</taxon>
        <taxon>Cestoda</taxon>
        <taxon>Eucestoda</taxon>
        <taxon>Cyclophyllidea</taxon>
        <taxon>Taeniidae</taxon>
        <taxon>Echinococcus</taxon>
        <taxon>Echinococcus granulosus group</taxon>
    </lineage>
</organism>
<feature type="transmembrane region" description="Helical" evidence="2">
    <location>
        <begin position="266"/>
        <end position="286"/>
    </location>
</feature>
<feature type="transmembrane region" description="Helical" evidence="2">
    <location>
        <begin position="220"/>
        <end position="245"/>
    </location>
</feature>
<feature type="transmembrane region" description="Helical" evidence="2">
    <location>
        <begin position="328"/>
        <end position="346"/>
    </location>
</feature>
<accession>W6UFD1</accession>
<evidence type="ECO:0008006" key="5">
    <source>
        <dbReference type="Google" id="ProtNLM"/>
    </source>
</evidence>
<dbReference type="GeneID" id="36340698"/>
<feature type="region of interest" description="Disordered" evidence="1">
    <location>
        <begin position="535"/>
        <end position="570"/>
    </location>
</feature>
<dbReference type="PANTHER" id="PTHR46641">
    <property type="entry name" value="FMRFAMIDE RECEPTOR-RELATED"/>
    <property type="match status" value="1"/>
</dbReference>
<feature type="compositionally biased region" description="Acidic residues" evidence="1">
    <location>
        <begin position="538"/>
        <end position="549"/>
    </location>
</feature>
<keyword evidence="4" id="KW-1185">Reference proteome</keyword>
<keyword evidence="2" id="KW-0472">Membrane</keyword>
<dbReference type="InterPro" id="IPR052954">
    <property type="entry name" value="GPCR-Ligand_Int"/>
</dbReference>
<dbReference type="Proteomes" id="UP000019149">
    <property type="component" value="Unassembled WGS sequence"/>
</dbReference>
<evidence type="ECO:0000256" key="1">
    <source>
        <dbReference type="SAM" id="MobiDB-lite"/>
    </source>
</evidence>
<feature type="transmembrane region" description="Helical" evidence="2">
    <location>
        <begin position="450"/>
        <end position="473"/>
    </location>
</feature>
<gene>
    <name evidence="3" type="ORF">EGR_04983</name>
</gene>
<reference evidence="3 4" key="1">
    <citation type="journal article" date="2013" name="Nat. Genet.">
        <title>The genome of the hydatid tapeworm Echinococcus granulosus.</title>
        <authorList>
            <person name="Zheng H."/>
            <person name="Zhang W."/>
            <person name="Zhang L."/>
            <person name="Zhang Z."/>
            <person name="Li J."/>
            <person name="Lu G."/>
            <person name="Zhu Y."/>
            <person name="Wang Y."/>
            <person name="Huang Y."/>
            <person name="Liu J."/>
            <person name="Kang H."/>
            <person name="Chen J."/>
            <person name="Wang L."/>
            <person name="Chen A."/>
            <person name="Yu S."/>
            <person name="Gao Z."/>
            <person name="Jin L."/>
            <person name="Gu W."/>
            <person name="Wang Z."/>
            <person name="Zhao L."/>
            <person name="Shi B."/>
            <person name="Wen H."/>
            <person name="Lin R."/>
            <person name="Jones M.K."/>
            <person name="Brejova B."/>
            <person name="Vinar T."/>
            <person name="Zhao G."/>
            <person name="McManus D.P."/>
            <person name="Chen Z."/>
            <person name="Zhou Y."/>
            <person name="Wang S."/>
        </authorList>
    </citation>
    <scope>NUCLEOTIDE SEQUENCE [LARGE SCALE GENOMIC DNA]</scope>
</reference>
<dbReference type="AlphaFoldDB" id="W6UFD1"/>
<feature type="transmembrane region" description="Helical" evidence="2">
    <location>
        <begin position="178"/>
        <end position="200"/>
    </location>
</feature>
<keyword evidence="2" id="KW-1133">Transmembrane helix</keyword>
<proteinExistence type="predicted"/>
<comment type="caution">
    <text evidence="3">The sequence shown here is derived from an EMBL/GenBank/DDBJ whole genome shotgun (WGS) entry which is preliminary data.</text>
</comment>
<dbReference type="RefSeq" id="XP_024351326.1">
    <property type="nucleotide sequence ID" value="XM_024494232.1"/>
</dbReference>
<protein>
    <recommendedName>
        <fullName evidence="5">G-protein coupled receptors family 1 profile domain-containing protein</fullName>
    </recommendedName>
</protein>
<dbReference type="SUPFAM" id="SSF81321">
    <property type="entry name" value="Family A G protein-coupled receptor-like"/>
    <property type="match status" value="1"/>
</dbReference>
<evidence type="ECO:0000313" key="4">
    <source>
        <dbReference type="Proteomes" id="UP000019149"/>
    </source>
</evidence>
<keyword evidence="2" id="KW-0812">Transmembrane</keyword>
<feature type="transmembrane region" description="Helical" evidence="2">
    <location>
        <begin position="139"/>
        <end position="166"/>
    </location>
</feature>
<evidence type="ECO:0000256" key="2">
    <source>
        <dbReference type="SAM" id="Phobius"/>
    </source>
</evidence>
<dbReference type="CTD" id="36340698"/>
<dbReference type="OMA" id="TRMASEC"/>